<gene>
    <name evidence="6" type="primary">mbtK</name>
    <name evidence="6" type="ORF">NCTC1934_02584</name>
</gene>
<dbReference type="Gene3D" id="3.40.630.30">
    <property type="match status" value="1"/>
</dbReference>
<accession>A0A378YJ73</accession>
<comment type="function">
    <text evidence="1">Acyltransferase required for the direct transfer of medium- to long-chain fatty acyl moieties from a carrier protein (MbtL) on to the epsilon-amino group of lysine residue in the mycobactin core.</text>
</comment>
<dbReference type="EMBL" id="UGRY01000002">
    <property type="protein sequence ID" value="SUA76517.1"/>
    <property type="molecule type" value="Genomic_DNA"/>
</dbReference>
<evidence type="ECO:0000313" key="6">
    <source>
        <dbReference type="EMBL" id="SUA76517.1"/>
    </source>
</evidence>
<dbReference type="InterPro" id="IPR016181">
    <property type="entry name" value="Acyl_CoA_acyltransferase"/>
</dbReference>
<keyword evidence="6" id="KW-0808">Transferase</keyword>
<comment type="pathway">
    <text evidence="2">Siderophore biosynthesis; mycobactin biosynthesis.</text>
</comment>
<evidence type="ECO:0000256" key="3">
    <source>
        <dbReference type="ARBA" id="ARBA00020586"/>
    </source>
</evidence>
<dbReference type="PANTHER" id="PTHR31438">
    <property type="entry name" value="LYSINE N-ACYLTRANSFERASE C17G9.06C-RELATED"/>
    <property type="match status" value="1"/>
</dbReference>
<protein>
    <recommendedName>
        <fullName evidence="3">Lysine N-acyltransferase MbtK</fullName>
    </recommendedName>
    <alternativeName>
        <fullName evidence="4">Mycobactin synthase protein K</fullName>
    </alternativeName>
</protein>
<dbReference type="PANTHER" id="PTHR31438:SF1">
    <property type="entry name" value="LYSINE N-ACYLTRANSFERASE C17G9.06C-RELATED"/>
    <property type="match status" value="1"/>
</dbReference>
<dbReference type="Proteomes" id="UP000255467">
    <property type="component" value="Unassembled WGS sequence"/>
</dbReference>
<evidence type="ECO:0000313" key="7">
    <source>
        <dbReference type="Proteomes" id="UP000255467"/>
    </source>
</evidence>
<sequence>MNRTYVLKRELTDIPENVRTAPAPVVPDFDHPFDLRIVDADGADPELITEWMHRPHLVETWEQDWPSAQRRDDCAAQLAGTFSRPCILGYDFTAADLPELGRQEVAYVELYRPAKDEIGTLYAADPRDMGFHIATAETKLIGRGVMSAWMRELATRVFAAEPECRRMMCDPDHRNAPMRRALTKNGWMHLGDFDIRPDRRISLYTLPRTAADVPTLR</sequence>
<keyword evidence="7" id="KW-1185">Reference proteome</keyword>
<dbReference type="GO" id="GO:0016410">
    <property type="term" value="F:N-acyltransferase activity"/>
    <property type="evidence" value="ECO:0007669"/>
    <property type="project" value="TreeGrafter"/>
</dbReference>
<dbReference type="OrthoDB" id="9087497at2"/>
<dbReference type="Pfam" id="PF13523">
    <property type="entry name" value="Acetyltransf_8"/>
    <property type="match status" value="1"/>
</dbReference>
<reference evidence="6 7" key="1">
    <citation type="submission" date="2018-06" db="EMBL/GenBank/DDBJ databases">
        <authorList>
            <consortium name="Pathogen Informatics"/>
            <person name="Doyle S."/>
        </authorList>
    </citation>
    <scope>NUCLEOTIDE SEQUENCE [LARGE SCALE GENOMIC DNA]</scope>
    <source>
        <strain evidence="6 7">NCTC1934</strain>
    </source>
</reference>
<dbReference type="GO" id="GO:0019290">
    <property type="term" value="P:siderophore biosynthetic process"/>
    <property type="evidence" value="ECO:0007669"/>
    <property type="project" value="InterPro"/>
</dbReference>
<evidence type="ECO:0000259" key="5">
    <source>
        <dbReference type="SMART" id="SM01006"/>
    </source>
</evidence>
<dbReference type="UniPathway" id="UPA00011"/>
<organism evidence="6 7">
    <name type="scientific">Nocardia otitidiscaviarum</name>
    <dbReference type="NCBI Taxonomy" id="1823"/>
    <lineage>
        <taxon>Bacteria</taxon>
        <taxon>Bacillati</taxon>
        <taxon>Actinomycetota</taxon>
        <taxon>Actinomycetes</taxon>
        <taxon>Mycobacteriales</taxon>
        <taxon>Nocardiaceae</taxon>
        <taxon>Nocardia</taxon>
    </lineage>
</organism>
<evidence type="ECO:0000256" key="2">
    <source>
        <dbReference type="ARBA" id="ARBA00005102"/>
    </source>
</evidence>
<dbReference type="InterPro" id="IPR019432">
    <property type="entry name" value="Acyltransferase_MbtK/IucB-like"/>
</dbReference>
<dbReference type="SUPFAM" id="SSF55729">
    <property type="entry name" value="Acyl-CoA N-acyltransferases (Nat)"/>
    <property type="match status" value="1"/>
</dbReference>
<evidence type="ECO:0000256" key="4">
    <source>
        <dbReference type="ARBA" id="ARBA00031122"/>
    </source>
</evidence>
<dbReference type="SMART" id="SM01006">
    <property type="entry name" value="AlcB"/>
    <property type="match status" value="1"/>
</dbReference>
<dbReference type="AlphaFoldDB" id="A0A378YJ73"/>
<dbReference type="STRING" id="1406858.GCA_000710895_07217"/>
<evidence type="ECO:0000256" key="1">
    <source>
        <dbReference type="ARBA" id="ARBA00003818"/>
    </source>
</evidence>
<proteinExistence type="predicted"/>
<keyword evidence="6" id="KW-0012">Acyltransferase</keyword>
<feature type="domain" description="Acyltransferase MbtK/IucB-like conserved" evidence="5">
    <location>
        <begin position="36"/>
        <end position="84"/>
    </location>
</feature>
<name>A0A378YJ73_9NOCA</name>
<dbReference type="RefSeq" id="WP_039809738.1">
    <property type="nucleotide sequence ID" value="NZ_UGRY01000002.1"/>
</dbReference>